<evidence type="ECO:0000313" key="2">
    <source>
        <dbReference type="EMBL" id="TGL64705.1"/>
    </source>
</evidence>
<organism evidence="2 3">
    <name type="scientific">Leptospira sarikeiensis</name>
    <dbReference type="NCBI Taxonomy" id="2484943"/>
    <lineage>
        <taxon>Bacteria</taxon>
        <taxon>Pseudomonadati</taxon>
        <taxon>Spirochaetota</taxon>
        <taxon>Spirochaetia</taxon>
        <taxon>Leptospirales</taxon>
        <taxon>Leptospiraceae</taxon>
        <taxon>Leptospira</taxon>
    </lineage>
</organism>
<reference evidence="2" key="1">
    <citation type="journal article" date="2019" name="PLoS Negl. Trop. Dis.">
        <title>Revisiting the worldwide diversity of Leptospira species in the environment.</title>
        <authorList>
            <person name="Vincent A.T."/>
            <person name="Schiettekatte O."/>
            <person name="Bourhy P."/>
            <person name="Veyrier F.J."/>
            <person name="Picardeau M."/>
        </authorList>
    </citation>
    <scope>NUCLEOTIDE SEQUENCE [LARGE SCALE GENOMIC DNA]</scope>
    <source>
        <strain evidence="2">201702455</strain>
    </source>
</reference>
<gene>
    <name evidence="2" type="ORF">EHQ64_02330</name>
</gene>
<dbReference type="Proteomes" id="UP000297762">
    <property type="component" value="Unassembled WGS sequence"/>
</dbReference>
<sequence>MAYPLLRFTGAVKTEPKIDIWFSEVSRELGNIAQEWFSILRKSGPDVLELIHDELATVCIEDAPFAYVGIFQAHVSIGFFHGASLKDPKHLLEGKGKYMRHVKIKPDISIDDSALKVLIKDAYKDIKERLLMERTS</sequence>
<dbReference type="EMBL" id="RQGF01000007">
    <property type="protein sequence ID" value="TGL64705.1"/>
    <property type="molecule type" value="Genomic_DNA"/>
</dbReference>
<name>A0A4V3JSH3_9LEPT</name>
<accession>A0A4V3JSH3</accession>
<dbReference type="RefSeq" id="WP_135647896.1">
    <property type="nucleotide sequence ID" value="NZ_RQGF01000007.1"/>
</dbReference>
<dbReference type="OrthoDB" id="9811812at2"/>
<proteinExistence type="predicted"/>
<dbReference type="InterPro" id="IPR014922">
    <property type="entry name" value="YdhG-like"/>
</dbReference>
<comment type="caution">
    <text evidence="2">The sequence shown here is derived from an EMBL/GenBank/DDBJ whole genome shotgun (WGS) entry which is preliminary data.</text>
</comment>
<evidence type="ECO:0000259" key="1">
    <source>
        <dbReference type="Pfam" id="PF08818"/>
    </source>
</evidence>
<protein>
    <submittedName>
        <fullName evidence="2">DUF1801 domain-containing protein</fullName>
    </submittedName>
</protein>
<keyword evidence="3" id="KW-1185">Reference proteome</keyword>
<dbReference type="Pfam" id="PF08818">
    <property type="entry name" value="DUF1801"/>
    <property type="match status" value="1"/>
</dbReference>
<dbReference type="SUPFAM" id="SSF159888">
    <property type="entry name" value="YdhG-like"/>
    <property type="match status" value="1"/>
</dbReference>
<dbReference type="AlphaFoldDB" id="A0A4V3JSH3"/>
<evidence type="ECO:0000313" key="3">
    <source>
        <dbReference type="Proteomes" id="UP000297762"/>
    </source>
</evidence>
<feature type="domain" description="YdhG-like" evidence="1">
    <location>
        <begin position="67"/>
        <end position="122"/>
    </location>
</feature>